<feature type="signal peptide" evidence="1">
    <location>
        <begin position="1"/>
        <end position="22"/>
    </location>
</feature>
<proteinExistence type="predicted"/>
<protein>
    <submittedName>
        <fullName evidence="2">Uncharacterized protein</fullName>
    </submittedName>
</protein>
<evidence type="ECO:0000313" key="3">
    <source>
        <dbReference type="Proteomes" id="UP000240572"/>
    </source>
</evidence>
<name>A0A2P8CVN8_9BACT</name>
<evidence type="ECO:0000313" key="2">
    <source>
        <dbReference type="EMBL" id="PSK89038.1"/>
    </source>
</evidence>
<organism evidence="2 3">
    <name type="scientific">Taibaiella chishuiensis</name>
    <dbReference type="NCBI Taxonomy" id="1434707"/>
    <lineage>
        <taxon>Bacteria</taxon>
        <taxon>Pseudomonadati</taxon>
        <taxon>Bacteroidota</taxon>
        <taxon>Chitinophagia</taxon>
        <taxon>Chitinophagales</taxon>
        <taxon>Chitinophagaceae</taxon>
        <taxon>Taibaiella</taxon>
    </lineage>
</organism>
<keyword evidence="1" id="KW-0732">Signal</keyword>
<dbReference type="AlphaFoldDB" id="A0A2P8CVN8"/>
<dbReference type="EMBL" id="PYGD01000013">
    <property type="protein sequence ID" value="PSK89038.1"/>
    <property type="molecule type" value="Genomic_DNA"/>
</dbReference>
<dbReference type="Proteomes" id="UP000240572">
    <property type="component" value="Unassembled WGS sequence"/>
</dbReference>
<gene>
    <name evidence="2" type="ORF">B0I18_11350</name>
</gene>
<feature type="chain" id="PRO_5015140690" evidence="1">
    <location>
        <begin position="23"/>
        <end position="140"/>
    </location>
</feature>
<dbReference type="RefSeq" id="WP_106525066.1">
    <property type="nucleotide sequence ID" value="NZ_PYGD01000013.1"/>
</dbReference>
<keyword evidence="3" id="KW-1185">Reference proteome</keyword>
<evidence type="ECO:0000256" key="1">
    <source>
        <dbReference type="SAM" id="SignalP"/>
    </source>
</evidence>
<accession>A0A2P8CVN8</accession>
<comment type="caution">
    <text evidence="2">The sequence shown here is derived from an EMBL/GenBank/DDBJ whole genome shotgun (WGS) entry which is preliminary data.</text>
</comment>
<sequence length="140" mass="14923">MKKTILSIAIIGLMGAAAPAWSYTNPTPGMEALEQAAAAQSNDEVTMPVIANSPEATKGLKEFKALMEEYGPALKAQDPAKSAEFGEKMQTWAQGVAVWMPKLAEGDQQKVRTFMQGMVQKYMPQQPAAPATAAPAEPAK</sequence>
<reference evidence="2 3" key="1">
    <citation type="submission" date="2018-03" db="EMBL/GenBank/DDBJ databases">
        <title>Genomic Encyclopedia of Type Strains, Phase III (KMG-III): the genomes of soil and plant-associated and newly described type strains.</title>
        <authorList>
            <person name="Whitman W."/>
        </authorList>
    </citation>
    <scope>NUCLEOTIDE SEQUENCE [LARGE SCALE GENOMIC DNA]</scope>
    <source>
        <strain evidence="2 3">CGMCC 1.12700</strain>
    </source>
</reference>